<dbReference type="EMBL" id="SLWF01000001">
    <property type="protein sequence ID" value="TCN90759.1"/>
    <property type="molecule type" value="Genomic_DNA"/>
</dbReference>
<sequence>MILTHEQYQERRREAISRETFWDAMTPEQKMAYYRLQGYGYRLLFVRQMYSGPLAVVAQHAQLATINWQGDVDLQPDVKLRA</sequence>
<protein>
    <submittedName>
        <fullName evidence="1">Uncharacterized protein</fullName>
    </submittedName>
</protein>
<comment type="caution">
    <text evidence="1">The sequence shown here is derived from an EMBL/GenBank/DDBJ whole genome shotgun (WGS) entry which is preliminary data.</text>
</comment>
<organism evidence="1 2">
    <name type="scientific">Shewanella fodinae</name>
    <dbReference type="NCBI Taxonomy" id="552357"/>
    <lineage>
        <taxon>Bacteria</taxon>
        <taxon>Pseudomonadati</taxon>
        <taxon>Pseudomonadota</taxon>
        <taxon>Gammaproteobacteria</taxon>
        <taxon>Alteromonadales</taxon>
        <taxon>Shewanellaceae</taxon>
        <taxon>Shewanella</taxon>
    </lineage>
</organism>
<name>A0A4R2FK22_9GAMM</name>
<evidence type="ECO:0000313" key="2">
    <source>
        <dbReference type="Proteomes" id="UP000294832"/>
    </source>
</evidence>
<proteinExistence type="predicted"/>
<keyword evidence="2" id="KW-1185">Reference proteome</keyword>
<accession>A0A4R2FK22</accession>
<gene>
    <name evidence="1" type="ORF">EDC91_101235</name>
</gene>
<dbReference type="Proteomes" id="UP000294832">
    <property type="component" value="Unassembled WGS sequence"/>
</dbReference>
<dbReference type="OrthoDB" id="5771089at2"/>
<dbReference type="RefSeq" id="WP_133037488.1">
    <property type="nucleotide sequence ID" value="NZ_BMXW01000018.1"/>
</dbReference>
<evidence type="ECO:0000313" key="1">
    <source>
        <dbReference type="EMBL" id="TCN90759.1"/>
    </source>
</evidence>
<reference evidence="1 2" key="1">
    <citation type="submission" date="2019-03" db="EMBL/GenBank/DDBJ databases">
        <title>Freshwater and sediment microbial communities from various areas in North America, analyzing microbe dynamics in response to fracking.</title>
        <authorList>
            <person name="Lamendella R."/>
        </authorList>
    </citation>
    <scope>NUCLEOTIDE SEQUENCE [LARGE SCALE GENOMIC DNA]</scope>
    <source>
        <strain evidence="1 2">74A</strain>
    </source>
</reference>
<dbReference type="AlphaFoldDB" id="A0A4R2FK22"/>